<keyword evidence="1" id="KW-1133">Transmembrane helix</keyword>
<protein>
    <submittedName>
        <fullName evidence="2">Uncharacterized protein</fullName>
    </submittedName>
</protein>
<keyword evidence="3" id="KW-1185">Reference proteome</keyword>
<dbReference type="KEGG" id="pstg:E8M01_18015"/>
<evidence type="ECO:0000313" key="3">
    <source>
        <dbReference type="Proteomes" id="UP000298781"/>
    </source>
</evidence>
<evidence type="ECO:0000313" key="2">
    <source>
        <dbReference type="EMBL" id="QCI65938.1"/>
    </source>
</evidence>
<keyword evidence="1" id="KW-0472">Membrane</keyword>
<accession>A0A4D7B6D8</accession>
<feature type="transmembrane region" description="Helical" evidence="1">
    <location>
        <begin position="39"/>
        <end position="61"/>
    </location>
</feature>
<keyword evidence="1" id="KW-0812">Transmembrane</keyword>
<dbReference type="Proteomes" id="UP000298781">
    <property type="component" value="Chromosome"/>
</dbReference>
<feature type="transmembrane region" description="Helical" evidence="1">
    <location>
        <begin position="7"/>
        <end position="27"/>
    </location>
</feature>
<organism evidence="2 3">
    <name type="scientific">Phreatobacter stygius</name>
    <dbReference type="NCBI Taxonomy" id="1940610"/>
    <lineage>
        <taxon>Bacteria</taxon>
        <taxon>Pseudomonadati</taxon>
        <taxon>Pseudomonadota</taxon>
        <taxon>Alphaproteobacteria</taxon>
        <taxon>Hyphomicrobiales</taxon>
        <taxon>Phreatobacteraceae</taxon>
        <taxon>Phreatobacter</taxon>
    </lineage>
</organism>
<dbReference type="OrthoDB" id="9997418at2"/>
<gene>
    <name evidence="2" type="ORF">E8M01_18015</name>
</gene>
<proteinExistence type="predicted"/>
<feature type="transmembrane region" description="Helical" evidence="1">
    <location>
        <begin position="68"/>
        <end position="89"/>
    </location>
</feature>
<evidence type="ECO:0000256" key="1">
    <source>
        <dbReference type="SAM" id="Phobius"/>
    </source>
</evidence>
<dbReference type="EMBL" id="CP039690">
    <property type="protein sequence ID" value="QCI65938.1"/>
    <property type="molecule type" value="Genomic_DNA"/>
</dbReference>
<reference evidence="2 3" key="1">
    <citation type="submission" date="2019-04" db="EMBL/GenBank/DDBJ databases">
        <title>Phreatobacter aquaticus sp. nov.</title>
        <authorList>
            <person name="Choi A."/>
        </authorList>
    </citation>
    <scope>NUCLEOTIDE SEQUENCE [LARGE SCALE GENOMIC DNA]</scope>
    <source>
        <strain evidence="2 3">KCTC 52518</strain>
    </source>
</reference>
<name>A0A4D7B6D8_9HYPH</name>
<dbReference type="AlphaFoldDB" id="A0A4D7B6D8"/>
<sequence>MRLRGVVLAIGGAEALLWLLVAANGLLSRSDPATRGLDTAAALIATGIFAVSGLPALVLAFKNRGLRFAFVLALLPVVTLVVAILVWGAF</sequence>
<dbReference type="RefSeq" id="WP_136961384.1">
    <property type="nucleotide sequence ID" value="NZ_CP039690.1"/>
</dbReference>